<dbReference type="eggNOG" id="ENOG502SCT2">
    <property type="taxonomic scope" value="Eukaryota"/>
</dbReference>
<sequence>MGARSPPFVVIGLLVILGVLGFNYWNLTYEYDAIVKEISDLQDHLRIALLKKESADKQSDALEKRFREAEQQLGKVKITANQSQRDLADVKRNLDIKNSELLTIKSQLETCQTANVKLNSNQETIADLQSKIDQLEEDKNKLSQLNSLVVGEKADLSLKVEELEKNVAILNGMRNEFFIFVRFLCQNVVYNDLSPLSATAAIQPAGQLEPLKRGKVQVHLIGMNGMEPHFGGPLMPNLPDEEPREMQNSLFNNGVLPLPDAVPKQARIRSDKMGINFLVFLIQIRTYLSVATRLNTTGPKNITENGAQKSKEFNNESNVLQAPNLKPSSTNKDLNETKNNTKNANQVEKVADREDGELIVAGMAGISDFEIKDKPLDEGNGIDDETKPMRSELNATTEDELKSIKLHMPKLDNAQLAKPVNLSEHAANNDWRENAV</sequence>
<protein>
    <submittedName>
        <fullName evidence="4">Uncharacterized protein</fullName>
    </submittedName>
</protein>
<dbReference type="EnsemblMetazoa" id="SMAR005651-RA">
    <property type="protein sequence ID" value="SMAR005651-PA"/>
    <property type="gene ID" value="SMAR005651"/>
</dbReference>
<keyword evidence="1" id="KW-0175">Coiled coil</keyword>
<evidence type="ECO:0000313" key="5">
    <source>
        <dbReference type="Proteomes" id="UP000014500"/>
    </source>
</evidence>
<evidence type="ECO:0000256" key="1">
    <source>
        <dbReference type="SAM" id="Coils"/>
    </source>
</evidence>
<evidence type="ECO:0000256" key="3">
    <source>
        <dbReference type="SAM" id="Phobius"/>
    </source>
</evidence>
<keyword evidence="3" id="KW-1133">Transmembrane helix</keyword>
<feature type="compositionally biased region" description="Polar residues" evidence="2">
    <location>
        <begin position="296"/>
        <end position="308"/>
    </location>
</feature>
<feature type="region of interest" description="Disordered" evidence="2">
    <location>
        <begin position="372"/>
        <end position="392"/>
    </location>
</feature>
<name>T1IWS6_STRMM</name>
<organism evidence="4 5">
    <name type="scientific">Strigamia maritima</name>
    <name type="common">European centipede</name>
    <name type="synonym">Geophilus maritimus</name>
    <dbReference type="NCBI Taxonomy" id="126957"/>
    <lineage>
        <taxon>Eukaryota</taxon>
        <taxon>Metazoa</taxon>
        <taxon>Ecdysozoa</taxon>
        <taxon>Arthropoda</taxon>
        <taxon>Myriapoda</taxon>
        <taxon>Chilopoda</taxon>
        <taxon>Pleurostigmophora</taxon>
        <taxon>Geophilomorpha</taxon>
        <taxon>Linotaeniidae</taxon>
        <taxon>Strigamia</taxon>
    </lineage>
</organism>
<reference evidence="4" key="2">
    <citation type="submission" date="2015-02" db="UniProtKB">
        <authorList>
            <consortium name="EnsemblMetazoa"/>
        </authorList>
    </citation>
    <scope>IDENTIFICATION</scope>
</reference>
<dbReference type="EMBL" id="JH431629">
    <property type="status" value="NOT_ANNOTATED_CDS"/>
    <property type="molecule type" value="Genomic_DNA"/>
</dbReference>
<feature type="compositionally biased region" description="Polar residues" evidence="2">
    <location>
        <begin position="315"/>
        <end position="346"/>
    </location>
</feature>
<dbReference type="STRING" id="126957.T1IWS6"/>
<accession>T1IWS6</accession>
<dbReference type="SUPFAM" id="SSF57997">
    <property type="entry name" value="Tropomyosin"/>
    <property type="match status" value="1"/>
</dbReference>
<reference evidence="5" key="1">
    <citation type="submission" date="2011-05" db="EMBL/GenBank/DDBJ databases">
        <authorList>
            <person name="Richards S.R."/>
            <person name="Qu J."/>
            <person name="Jiang H."/>
            <person name="Jhangiani S.N."/>
            <person name="Agravi P."/>
            <person name="Goodspeed R."/>
            <person name="Gross S."/>
            <person name="Mandapat C."/>
            <person name="Jackson L."/>
            <person name="Mathew T."/>
            <person name="Pu L."/>
            <person name="Thornton R."/>
            <person name="Saada N."/>
            <person name="Wilczek-Boney K.B."/>
            <person name="Lee S."/>
            <person name="Kovar C."/>
            <person name="Wu Y."/>
            <person name="Scherer S.E."/>
            <person name="Worley K.C."/>
            <person name="Muzny D.M."/>
            <person name="Gibbs R."/>
        </authorList>
    </citation>
    <scope>NUCLEOTIDE SEQUENCE</scope>
    <source>
        <strain evidence="5">Brora</strain>
    </source>
</reference>
<feature type="region of interest" description="Disordered" evidence="2">
    <location>
        <begin position="296"/>
        <end position="348"/>
    </location>
</feature>
<proteinExistence type="predicted"/>
<keyword evidence="3" id="KW-0472">Membrane</keyword>
<dbReference type="AlphaFoldDB" id="T1IWS6"/>
<keyword evidence="3" id="KW-0812">Transmembrane</keyword>
<evidence type="ECO:0000256" key="2">
    <source>
        <dbReference type="SAM" id="MobiDB-lite"/>
    </source>
</evidence>
<dbReference type="HOGENOM" id="CLU_629025_0_0_1"/>
<keyword evidence="5" id="KW-1185">Reference proteome</keyword>
<evidence type="ECO:0000313" key="4">
    <source>
        <dbReference type="EnsemblMetazoa" id="SMAR005651-PA"/>
    </source>
</evidence>
<dbReference type="Proteomes" id="UP000014500">
    <property type="component" value="Unassembled WGS sequence"/>
</dbReference>
<feature type="coiled-coil region" evidence="1">
    <location>
        <begin position="52"/>
        <end position="173"/>
    </location>
</feature>
<feature type="transmembrane region" description="Helical" evidence="3">
    <location>
        <begin position="7"/>
        <end position="25"/>
    </location>
</feature>